<feature type="domain" description="Helicase C-terminal" evidence="17">
    <location>
        <begin position="386"/>
        <end position="551"/>
    </location>
</feature>
<dbReference type="PANTHER" id="PTHR18934:SF99">
    <property type="entry name" value="ATP-DEPENDENT RNA HELICASE DHX37-RELATED"/>
    <property type="match status" value="1"/>
</dbReference>
<evidence type="ECO:0000259" key="17">
    <source>
        <dbReference type="PROSITE" id="PS51194"/>
    </source>
</evidence>
<protein>
    <recommendedName>
        <fullName evidence="5">RNA helicase NPH-II</fullName>
        <ecNumber evidence="4">3.6.4.13</ecNumber>
    </recommendedName>
    <alternativeName>
        <fullName evidence="14">Nucleoside triphosphatase II</fullName>
    </alternativeName>
    <alternativeName>
        <fullName evidence="13">Nucleoside triphosphate phosphohydrolase II</fullName>
    </alternativeName>
</protein>
<keyword evidence="8 18" id="KW-0347">Helicase</keyword>
<comment type="similarity">
    <text evidence="2">Belongs to the DEAD box helicase family. DEAH subfamily.</text>
</comment>
<keyword evidence="11" id="KW-0804">Transcription</keyword>
<dbReference type="PANTHER" id="PTHR18934">
    <property type="entry name" value="ATP-DEPENDENT RNA HELICASE"/>
    <property type="match status" value="1"/>
</dbReference>
<evidence type="ECO:0000256" key="4">
    <source>
        <dbReference type="ARBA" id="ARBA00012552"/>
    </source>
</evidence>
<evidence type="ECO:0000259" key="16">
    <source>
        <dbReference type="PROSITE" id="PS51192"/>
    </source>
</evidence>
<evidence type="ECO:0000256" key="9">
    <source>
        <dbReference type="ARBA" id="ARBA00022840"/>
    </source>
</evidence>
<dbReference type="SUPFAM" id="SSF52540">
    <property type="entry name" value="P-loop containing nucleoside triphosphate hydrolases"/>
    <property type="match status" value="1"/>
</dbReference>
<dbReference type="InterPro" id="IPR001650">
    <property type="entry name" value="Helicase_C-like"/>
</dbReference>
<dbReference type="Proteomes" id="UP000101521">
    <property type="component" value="Segment"/>
</dbReference>
<dbReference type="EMBL" id="KJ801920">
    <property type="protein sequence ID" value="AID46591.1"/>
    <property type="molecule type" value="Genomic_DNA"/>
</dbReference>
<accession>A0A068EEI0</accession>
<evidence type="ECO:0000256" key="5">
    <source>
        <dbReference type="ARBA" id="ARBA00017851"/>
    </source>
</evidence>
<evidence type="ECO:0000256" key="7">
    <source>
        <dbReference type="ARBA" id="ARBA00022801"/>
    </source>
</evidence>
<dbReference type="GeneID" id="19737808"/>
<dbReference type="Pfam" id="PF00270">
    <property type="entry name" value="DEAD"/>
    <property type="match status" value="1"/>
</dbReference>
<dbReference type="GO" id="GO:0003723">
    <property type="term" value="F:RNA binding"/>
    <property type="evidence" value="ECO:0007669"/>
    <property type="project" value="TreeGrafter"/>
</dbReference>
<keyword evidence="19" id="KW-1185">Reference proteome</keyword>
<keyword evidence="9" id="KW-0067">ATP-binding</keyword>
<sequence length="682" mass="79479">MTTNDLFSIYAFSNMYDIFPRKYSQKELEEYHRKNPLFFSHTIFPVIKHRWSKAYICFQKNVYMLNIELDMSKSYDRVPIHKLINIHPISTDIKKEIYKISDKTFITFECYSYLKCKGYNSIYDITLDDKRGLISAGNILSIFSSTKQMPEKSSVGILKNPKPFAVIKFKSLSLITQLQIFELLRKRKQIVVTGSTGIGKTSQLPKVIMWYNYLFGGWDNLDRVRFDYISKPIVLSLPRVALVKSNGINFLQSLGFSDFDGSPVELRYGGKTEHTTRQQDGIVLSTNKLTSYSLSSYNIIIVDEIHEHDRIADIIISVLRKNIDTIHSLVLMSATLEDDRDRLQEFLPDVEFYHIEGPVLYSIKEIYVKNKYSYDSKAYIEEEKKNISTTLNWCKPRNGMCGILFLASVSQCVSYKKYLEKSNSDIDFIIIHGKIPDITDILNDVQKPGRGRPCILVSTPYLESSITIRTATHVYDTGRVYVPKPFGGDQLFISKSMMTQRKGRVGRVAKGIYVYFYDMGLLKPIKNIDHEFLYEYIIYARKFKLSLPNDLLVIPSDINMLKKSEDYIKSFNISFDKLFEIYVNHFVNMVEYVKIYNKGGKKAEKLDMFERNDLLTEETLKDITSLQLLVKINTTTRRKNIYCYKGEILFGPYMNTVIRLSSKQLYRNYVYMLTERSFTLYR</sequence>
<keyword evidence="7" id="KW-0378">Hydrolase</keyword>
<comment type="subunit">
    <text evidence="3">Monomer.</text>
</comment>
<dbReference type="PROSITE" id="PS51194">
    <property type="entry name" value="HELICASE_CTER"/>
    <property type="match status" value="1"/>
</dbReference>
<evidence type="ECO:0000256" key="10">
    <source>
        <dbReference type="ARBA" id="ARBA00022844"/>
    </source>
</evidence>
<dbReference type="InterPro" id="IPR014001">
    <property type="entry name" value="Helicase_ATP-bd"/>
</dbReference>
<dbReference type="Gene3D" id="3.40.50.300">
    <property type="entry name" value="P-loop containing nucleotide triphosphate hydrolases"/>
    <property type="match status" value="2"/>
</dbReference>
<dbReference type="InterPro" id="IPR021892">
    <property type="entry name" value="NPH-II"/>
</dbReference>
<dbReference type="GO" id="GO:0017111">
    <property type="term" value="F:ribonucleoside triphosphate phosphatase activity"/>
    <property type="evidence" value="ECO:0007669"/>
    <property type="project" value="InterPro"/>
</dbReference>
<dbReference type="GO" id="GO:0044423">
    <property type="term" value="C:virion component"/>
    <property type="evidence" value="ECO:0007669"/>
    <property type="project" value="UniProtKB-KW"/>
</dbReference>
<dbReference type="KEGG" id="vg:19737808"/>
<dbReference type="Pfam" id="PF00271">
    <property type="entry name" value="Helicase_C"/>
    <property type="match status" value="1"/>
</dbReference>
<dbReference type="PROSITE" id="PS51192">
    <property type="entry name" value="HELICASE_ATP_BIND_1"/>
    <property type="match status" value="1"/>
</dbReference>
<evidence type="ECO:0000256" key="8">
    <source>
        <dbReference type="ARBA" id="ARBA00022806"/>
    </source>
</evidence>
<dbReference type="SMART" id="SM00490">
    <property type="entry name" value="HELICc"/>
    <property type="match status" value="1"/>
</dbReference>
<evidence type="ECO:0000256" key="11">
    <source>
        <dbReference type="ARBA" id="ARBA00023163"/>
    </source>
</evidence>
<reference evidence="18 19" key="1">
    <citation type="journal article" date="2014" name="BMC Genomics">
        <title>The complete genome sequences of poxviruses isolated from a penguin and a pigeon in South Africa and comparison to other sequenced avipoxviruses.</title>
        <authorList>
            <person name="Offerman K."/>
            <person name="Carulei O."/>
            <person name="van der Walt A.P."/>
            <person name="Douglass N."/>
            <person name="Williamson A.L."/>
        </authorList>
    </citation>
    <scope>NUCLEOTIDE SEQUENCE [LARGE SCALE GENOMIC DNA]</scope>
    <source>
        <strain evidence="18">FeP2</strain>
    </source>
</reference>
<comment type="function">
    <text evidence="12">NTP-dependent helicase that catalyzes unidirectional unwinding of 3'tailed duplex RNAs and plays an important role during transcription of early mRNAs, presumably by preventing R-loop formation behind the elongating RNA polymerase. Might also play a role in the export of newly synthesized mRNA chains out of the core into the cytoplasm. Required for replication and propagation of viral particles.</text>
</comment>
<dbReference type="InterPro" id="IPR027417">
    <property type="entry name" value="P-loop_NTPase"/>
</dbReference>
<evidence type="ECO:0000256" key="6">
    <source>
        <dbReference type="ARBA" id="ARBA00022741"/>
    </source>
</evidence>
<evidence type="ECO:0000256" key="12">
    <source>
        <dbReference type="ARBA" id="ARBA00025677"/>
    </source>
</evidence>
<dbReference type="GO" id="GO:0003724">
    <property type="term" value="F:RNA helicase activity"/>
    <property type="evidence" value="ECO:0007669"/>
    <property type="project" value="UniProtKB-EC"/>
</dbReference>
<evidence type="ECO:0000313" key="19">
    <source>
        <dbReference type="Proteomes" id="UP000101521"/>
    </source>
</evidence>
<evidence type="ECO:0000256" key="1">
    <source>
        <dbReference type="ARBA" id="ARBA00004328"/>
    </source>
</evidence>
<name>A0A068EEI0_9POXV</name>
<keyword evidence="6" id="KW-0547">Nucleotide-binding</keyword>
<evidence type="ECO:0000256" key="14">
    <source>
        <dbReference type="ARBA" id="ARBA00031914"/>
    </source>
</evidence>
<dbReference type="EC" id="3.6.4.13" evidence="4"/>
<feature type="domain" description="Helicase ATP-binding" evidence="16">
    <location>
        <begin position="181"/>
        <end position="354"/>
    </location>
</feature>
<organism evidence="18 19">
    <name type="scientific">Pigeonpox virus</name>
    <dbReference type="NCBI Taxonomy" id="10264"/>
    <lineage>
        <taxon>Viruses</taxon>
        <taxon>Varidnaviria</taxon>
        <taxon>Bamfordvirae</taxon>
        <taxon>Nucleocytoviricota</taxon>
        <taxon>Pokkesviricetes</taxon>
        <taxon>Chitovirales</taxon>
        <taxon>Poxviridae</taxon>
        <taxon>Chordopoxvirinae</taxon>
        <taxon>Avipoxvirus</taxon>
        <taxon>Avipoxvirus pigeonpox</taxon>
    </lineage>
</organism>
<evidence type="ECO:0000256" key="2">
    <source>
        <dbReference type="ARBA" id="ARBA00008792"/>
    </source>
</evidence>
<dbReference type="RefSeq" id="YP_009046315.1">
    <property type="nucleotide sequence ID" value="NC_024447.1"/>
</dbReference>
<proteinExistence type="inferred from homology"/>
<evidence type="ECO:0000256" key="15">
    <source>
        <dbReference type="ARBA" id="ARBA00047984"/>
    </source>
</evidence>
<evidence type="ECO:0000256" key="13">
    <source>
        <dbReference type="ARBA" id="ARBA00030963"/>
    </source>
</evidence>
<dbReference type="InterPro" id="IPR011545">
    <property type="entry name" value="DEAD/DEAH_box_helicase_dom"/>
</dbReference>
<comment type="subcellular location">
    <subcellularLocation>
        <location evidence="1">Virion</location>
    </subcellularLocation>
</comment>
<dbReference type="SMART" id="SM00487">
    <property type="entry name" value="DEXDc"/>
    <property type="match status" value="1"/>
</dbReference>
<evidence type="ECO:0000313" key="18">
    <source>
        <dbReference type="EMBL" id="AID46591.1"/>
    </source>
</evidence>
<comment type="catalytic activity">
    <reaction evidence="15">
        <text>ATP + H2O = ADP + phosphate + H(+)</text>
        <dbReference type="Rhea" id="RHEA:13065"/>
        <dbReference type="ChEBI" id="CHEBI:15377"/>
        <dbReference type="ChEBI" id="CHEBI:15378"/>
        <dbReference type="ChEBI" id="CHEBI:30616"/>
        <dbReference type="ChEBI" id="CHEBI:43474"/>
        <dbReference type="ChEBI" id="CHEBI:456216"/>
        <dbReference type="EC" id="3.6.4.13"/>
    </reaction>
</comment>
<keyword evidence="10" id="KW-0946">Virion</keyword>
<gene>
    <name evidence="18" type="ORF">fep_083</name>
</gene>
<evidence type="ECO:0000256" key="3">
    <source>
        <dbReference type="ARBA" id="ARBA00011245"/>
    </source>
</evidence>
<dbReference type="Pfam" id="PF12011">
    <property type="entry name" value="NPH-II"/>
    <property type="match status" value="1"/>
</dbReference>
<dbReference type="GO" id="GO:0005524">
    <property type="term" value="F:ATP binding"/>
    <property type="evidence" value="ECO:0007669"/>
    <property type="project" value="UniProtKB-KW"/>
</dbReference>